<feature type="compositionally biased region" description="Gly residues" evidence="1">
    <location>
        <begin position="612"/>
        <end position="623"/>
    </location>
</feature>
<feature type="compositionally biased region" description="Low complexity" evidence="1">
    <location>
        <begin position="601"/>
        <end position="611"/>
    </location>
</feature>
<dbReference type="InParanoid" id="A0A2K3DJU6"/>
<feature type="region of interest" description="Disordered" evidence="1">
    <location>
        <begin position="895"/>
        <end position="933"/>
    </location>
</feature>
<feature type="region of interest" description="Disordered" evidence="1">
    <location>
        <begin position="1305"/>
        <end position="1337"/>
    </location>
</feature>
<feature type="region of interest" description="Disordered" evidence="1">
    <location>
        <begin position="825"/>
        <end position="849"/>
    </location>
</feature>
<feature type="region of interest" description="Disordered" evidence="1">
    <location>
        <begin position="405"/>
        <end position="453"/>
    </location>
</feature>
<evidence type="ECO:0000256" key="1">
    <source>
        <dbReference type="SAM" id="MobiDB-lite"/>
    </source>
</evidence>
<name>A0A2K3DJU6_CHLRE</name>
<reference evidence="2 3" key="1">
    <citation type="journal article" date="2007" name="Science">
        <title>The Chlamydomonas genome reveals the evolution of key animal and plant functions.</title>
        <authorList>
            <person name="Merchant S.S."/>
            <person name="Prochnik S.E."/>
            <person name="Vallon O."/>
            <person name="Harris E.H."/>
            <person name="Karpowicz S.J."/>
            <person name="Witman G.B."/>
            <person name="Terry A."/>
            <person name="Salamov A."/>
            <person name="Fritz-Laylin L.K."/>
            <person name="Marechal-Drouard L."/>
            <person name="Marshall W.F."/>
            <person name="Qu L.H."/>
            <person name="Nelson D.R."/>
            <person name="Sanderfoot A.A."/>
            <person name="Spalding M.H."/>
            <person name="Kapitonov V.V."/>
            <person name="Ren Q."/>
            <person name="Ferris P."/>
            <person name="Lindquist E."/>
            <person name="Shapiro H."/>
            <person name="Lucas S.M."/>
            <person name="Grimwood J."/>
            <person name="Schmutz J."/>
            <person name="Cardol P."/>
            <person name="Cerutti H."/>
            <person name="Chanfreau G."/>
            <person name="Chen C.L."/>
            <person name="Cognat V."/>
            <person name="Croft M.T."/>
            <person name="Dent R."/>
            <person name="Dutcher S."/>
            <person name="Fernandez E."/>
            <person name="Fukuzawa H."/>
            <person name="Gonzalez-Ballester D."/>
            <person name="Gonzalez-Halphen D."/>
            <person name="Hallmann A."/>
            <person name="Hanikenne M."/>
            <person name="Hippler M."/>
            <person name="Inwood W."/>
            <person name="Jabbari K."/>
            <person name="Kalanon M."/>
            <person name="Kuras R."/>
            <person name="Lefebvre P.A."/>
            <person name="Lemaire S.D."/>
            <person name="Lobanov A.V."/>
            <person name="Lohr M."/>
            <person name="Manuell A."/>
            <person name="Meier I."/>
            <person name="Mets L."/>
            <person name="Mittag M."/>
            <person name="Mittelmeier T."/>
            <person name="Moroney J.V."/>
            <person name="Moseley J."/>
            <person name="Napoli C."/>
            <person name="Nedelcu A.M."/>
            <person name="Niyogi K."/>
            <person name="Novoselov S.V."/>
            <person name="Paulsen I.T."/>
            <person name="Pazour G."/>
            <person name="Purton S."/>
            <person name="Ral J.P."/>
            <person name="Riano-Pachon D.M."/>
            <person name="Riekhof W."/>
            <person name="Rymarquis L."/>
            <person name="Schroda M."/>
            <person name="Stern D."/>
            <person name="Umen J."/>
            <person name="Willows R."/>
            <person name="Wilson N."/>
            <person name="Zimmer S.L."/>
            <person name="Allmer J."/>
            <person name="Balk J."/>
            <person name="Bisova K."/>
            <person name="Chen C.J."/>
            <person name="Elias M."/>
            <person name="Gendler K."/>
            <person name="Hauser C."/>
            <person name="Lamb M.R."/>
            <person name="Ledford H."/>
            <person name="Long J.C."/>
            <person name="Minagawa J."/>
            <person name="Page M.D."/>
            <person name="Pan J."/>
            <person name="Pootakham W."/>
            <person name="Roje S."/>
            <person name="Rose A."/>
            <person name="Stahlberg E."/>
            <person name="Terauchi A.M."/>
            <person name="Yang P."/>
            <person name="Ball S."/>
            <person name="Bowler C."/>
            <person name="Dieckmann C.L."/>
            <person name="Gladyshev V.N."/>
            <person name="Green P."/>
            <person name="Jorgensen R."/>
            <person name="Mayfield S."/>
            <person name="Mueller-Roeber B."/>
            <person name="Rajamani S."/>
            <person name="Sayre R.T."/>
            <person name="Brokstein P."/>
            <person name="Dubchak I."/>
            <person name="Goodstein D."/>
            <person name="Hornick L."/>
            <person name="Huang Y.W."/>
            <person name="Jhaveri J."/>
            <person name="Luo Y."/>
            <person name="Martinez D."/>
            <person name="Ngau W.C."/>
            <person name="Otillar B."/>
            <person name="Poliakov A."/>
            <person name="Porter A."/>
            <person name="Szajkowski L."/>
            <person name="Werner G."/>
            <person name="Zhou K."/>
            <person name="Grigoriev I.V."/>
            <person name="Rokhsar D.S."/>
            <person name="Grossman A.R."/>
        </authorList>
    </citation>
    <scope>NUCLEOTIDE SEQUENCE [LARGE SCALE GENOMIC DNA]</scope>
    <source>
        <strain evidence="3">CC-503</strain>
    </source>
</reference>
<feature type="compositionally biased region" description="Low complexity" evidence="1">
    <location>
        <begin position="334"/>
        <end position="372"/>
    </location>
</feature>
<gene>
    <name evidence="2" type="ORF">CHLRE_07g330350v5</name>
</gene>
<feature type="compositionally biased region" description="Low complexity" evidence="1">
    <location>
        <begin position="416"/>
        <end position="426"/>
    </location>
</feature>
<feature type="compositionally biased region" description="Gly residues" evidence="1">
    <location>
        <begin position="1036"/>
        <end position="1045"/>
    </location>
</feature>
<feature type="region of interest" description="Disordered" evidence="1">
    <location>
        <begin position="1511"/>
        <end position="1550"/>
    </location>
</feature>
<accession>A0A2K3DJU6</accession>
<feature type="compositionally biased region" description="Gly residues" evidence="1">
    <location>
        <begin position="1511"/>
        <end position="1527"/>
    </location>
</feature>
<dbReference type="OrthoDB" id="552872at2759"/>
<protein>
    <submittedName>
        <fullName evidence="2">Uncharacterized protein</fullName>
    </submittedName>
</protein>
<feature type="compositionally biased region" description="Gly residues" evidence="1">
    <location>
        <begin position="1065"/>
        <end position="1078"/>
    </location>
</feature>
<feature type="compositionally biased region" description="Gly residues" evidence="1">
    <location>
        <begin position="125"/>
        <end position="134"/>
    </location>
</feature>
<dbReference type="RefSeq" id="XP_042922745.1">
    <property type="nucleotide sequence ID" value="XM_043064177.1"/>
</dbReference>
<feature type="region of interest" description="Disordered" evidence="1">
    <location>
        <begin position="601"/>
        <end position="644"/>
    </location>
</feature>
<feature type="compositionally biased region" description="Low complexity" evidence="1">
    <location>
        <begin position="624"/>
        <end position="644"/>
    </location>
</feature>
<feature type="region of interest" description="Disordered" evidence="1">
    <location>
        <begin position="1025"/>
        <end position="1101"/>
    </location>
</feature>
<proteinExistence type="predicted"/>
<feature type="compositionally biased region" description="Acidic residues" evidence="1">
    <location>
        <begin position="913"/>
        <end position="925"/>
    </location>
</feature>
<keyword evidence="3" id="KW-1185">Reference proteome</keyword>
<organism evidence="2 3">
    <name type="scientific">Chlamydomonas reinhardtii</name>
    <name type="common">Chlamydomonas smithii</name>
    <dbReference type="NCBI Taxonomy" id="3055"/>
    <lineage>
        <taxon>Eukaryota</taxon>
        <taxon>Viridiplantae</taxon>
        <taxon>Chlorophyta</taxon>
        <taxon>core chlorophytes</taxon>
        <taxon>Chlorophyceae</taxon>
        <taxon>CS clade</taxon>
        <taxon>Chlamydomonadales</taxon>
        <taxon>Chlamydomonadaceae</taxon>
        <taxon>Chlamydomonas</taxon>
    </lineage>
</organism>
<dbReference type="KEGG" id="cre:CHLRE_07g330350v5"/>
<dbReference type="Proteomes" id="UP000006906">
    <property type="component" value="Chromosome 7"/>
</dbReference>
<feature type="compositionally biased region" description="Low complexity" evidence="1">
    <location>
        <begin position="825"/>
        <end position="847"/>
    </location>
</feature>
<dbReference type="ExpressionAtlas" id="A0A2K3DJU6">
    <property type="expression patterns" value="baseline"/>
</dbReference>
<dbReference type="EMBL" id="CM008968">
    <property type="protein sequence ID" value="PNW80807.1"/>
    <property type="molecule type" value="Genomic_DNA"/>
</dbReference>
<feature type="region of interest" description="Disordered" evidence="1">
    <location>
        <begin position="1"/>
        <end position="22"/>
    </location>
</feature>
<evidence type="ECO:0000313" key="3">
    <source>
        <dbReference type="Proteomes" id="UP000006906"/>
    </source>
</evidence>
<feature type="region of interest" description="Disordered" evidence="1">
    <location>
        <begin position="545"/>
        <end position="567"/>
    </location>
</feature>
<feature type="region of interest" description="Disordered" evidence="1">
    <location>
        <begin position="120"/>
        <end position="226"/>
    </location>
</feature>
<dbReference type="Gramene" id="PNW80807">
    <property type="protein sequence ID" value="PNW80807"/>
    <property type="gene ID" value="CHLRE_07g330350v5"/>
</dbReference>
<sequence length="1569" mass="161911">METRLTPACSSGTPGRPAAAQRPHGTCAVGATARAQATWRECSTGGSGCAGSHQLACFGHSFRSGAEQGAAAAHSLAPLRRLRTADSSCPPGTGVPALASACGVRTASVARLLGLAVNRPTYGANGSGGRGGSSAGASGNAPGCTAPSSSHAPRLDTAAALLGGGVPDTDSLAPPAAVPGRDRNLGSEGAGVLGSVDGPARAGMQLRGRRRLRSERSRASGDQGAAAAAASISGNGAHVTLTSGHVAGACTTVGVGTLTAADSSAGLAAAPMPTGSRQLAAEPRTAAEWCEQVMELAAEQQRLLASGEQRQLRSLRPQEEWLAAFMRGSLLHDAAAPPSRSGSTASTRPSATSAGTAASTSSSPEPSTGAGPMPLRLLVGAMSAVDVLYPRGEWHQLDLGRGSMPAGQVHTAASTAAAGQVHQQEQQQRRRAHGHGQQRDQPAEPLGSAQGPQPLQAQWLQAWWRATAEAVRHARSGIGPAAAPAGRRVVAASMPEAEAARDLELLQLLQHVSSSQPALRAQTAAEGADGGWLGGSWRSGRALRRQARVTSPREGEEAVQGGNNDSDSAAVAVAAAAGWRAQPPSWWRAAVAEAVESRLVASARSSRRSAGAGSGRGSGGGAMQQGARGETQAETAGAPVAHVTPTPAPLEARVALLHAYAVAGLWSRQRARPAQGQGQPRPRTNPASAVLQVVLAEWEAQQDLPVPGRRSPLSIAGLAALLRTQQLLGAPMPPAAAAAAVQMLDMLTSQLQPVPLTVLSDILAGVSTCPGALPPPAAATLAAVAERSLLAARQSGAGAGSEQRRQDGPALLEVVKSLSRLWARQQQQLQRQQGPRPVGRRGAPGQAEAANPYEAALDACLPQLRRWLDSCSAAELLVASRSLITALRMRPAAVRPGAADGTADGAENADAGGDADECEEGDDHEQGEGDAPLLSRSTWLGASLGPAGARQRHGAAPPAQPAPAVSAAWAAFEAASAPLLDGVLPGGVLLQLAVDVSFVQPKSAVSPMYKTQLLRALTSAMEQSARRLAGMRGPSPGEGGLGASGEGRRGVRHSGPQRPEQPGEGTSGNDGSLHGGASGRAQTAYTRPPPPRPVPATGSPGVSRAAAVVNSVARDLGSSVSALAGPAVQLLSPDQVSHAAAAAARLLSQDRFVSAAVARRMQAAVLVAAQAMRPRELGVALAALGELQLTGLTPTGSELLLKVLAARLSDLPPASLPLLLWSLVRMRLRPPSQWLAEYSRMVQQHVASYDMRQVAQLVWSYGQLVPKAPYSKMYFRPPRSLVRALLRCCLASFGGLESRALRLRRGQVRSPPQPSQHTPQGQAQRRPMESSPRPTAAHYAEMRPADCALVVAGLAGLEARPDSRWLRGLYRWSGPLLASFRAPDLGLLLYGLARLEAAPLPAWVRRAARCAELQLFHATGLDTAYMAYGLARLRPELVSTRLLTALEVFVPLQLQNGAQEALRVGGVQAQQEVEAAWADFLRSAHRELREAVASATPQRGGILRQIKPGTVQGGQRAGGGVHAGGNGLPAADSVQGTGTQQGRPGGGGMRLCRVDTGKSFRLMWPWRRQ</sequence>
<dbReference type="GeneID" id="5716177"/>
<evidence type="ECO:0000313" key="2">
    <source>
        <dbReference type="EMBL" id="PNW80807.1"/>
    </source>
</evidence>
<feature type="compositionally biased region" description="Low complexity" evidence="1">
    <location>
        <begin position="897"/>
        <end position="912"/>
    </location>
</feature>
<feature type="region of interest" description="Disordered" evidence="1">
    <location>
        <begin position="333"/>
        <end position="374"/>
    </location>
</feature>